<keyword evidence="4 7" id="KW-0694">RNA-binding</keyword>
<dbReference type="SUPFAM" id="SSF54814">
    <property type="entry name" value="Prokaryotic type KH domain (KH-domain type II)"/>
    <property type="match status" value="2"/>
</dbReference>
<accession>A0ABP7SMY2</accession>
<proteinExistence type="inferred from homology"/>
<dbReference type="InterPro" id="IPR003029">
    <property type="entry name" value="S1_domain"/>
</dbReference>
<organism evidence="10 11">
    <name type="scientific">Sphingomonas swuensis</name>
    <dbReference type="NCBI Taxonomy" id="977800"/>
    <lineage>
        <taxon>Bacteria</taxon>
        <taxon>Pseudomonadati</taxon>
        <taxon>Pseudomonadota</taxon>
        <taxon>Alphaproteobacteria</taxon>
        <taxon>Sphingomonadales</taxon>
        <taxon>Sphingomonadaceae</taxon>
        <taxon>Sphingomonas</taxon>
    </lineage>
</organism>
<keyword evidence="11" id="KW-1185">Reference proteome</keyword>
<dbReference type="SUPFAM" id="SSF69705">
    <property type="entry name" value="Transcription factor NusA, N-terminal domain"/>
    <property type="match status" value="1"/>
</dbReference>
<evidence type="ECO:0000256" key="6">
    <source>
        <dbReference type="ARBA" id="ARBA00023163"/>
    </source>
</evidence>
<dbReference type="InterPro" id="IPR010995">
    <property type="entry name" value="DNA_repair_Rad51/TF_NusA_a-hlx"/>
</dbReference>
<protein>
    <recommendedName>
        <fullName evidence="7">Transcription termination/antitermination protein NusA</fullName>
    </recommendedName>
</protein>
<evidence type="ECO:0000256" key="4">
    <source>
        <dbReference type="ARBA" id="ARBA00022884"/>
    </source>
</evidence>
<keyword evidence="2 7" id="KW-0963">Cytoplasm</keyword>
<dbReference type="CDD" id="cd04455">
    <property type="entry name" value="S1_NusA"/>
    <property type="match status" value="1"/>
</dbReference>
<dbReference type="InterPro" id="IPR015946">
    <property type="entry name" value="KH_dom-like_a/b"/>
</dbReference>
<dbReference type="InterPro" id="IPR036555">
    <property type="entry name" value="NusA_N_sf"/>
</dbReference>
<dbReference type="PROSITE" id="PS50126">
    <property type="entry name" value="S1"/>
    <property type="match status" value="1"/>
</dbReference>
<dbReference type="RefSeq" id="WP_344706299.1">
    <property type="nucleotide sequence ID" value="NZ_BAABBQ010000001.1"/>
</dbReference>
<evidence type="ECO:0000256" key="7">
    <source>
        <dbReference type="HAMAP-Rule" id="MF_00945"/>
    </source>
</evidence>
<dbReference type="InterPro" id="IPR030842">
    <property type="entry name" value="TF_NusA_bacterial"/>
</dbReference>
<feature type="domain" description="S1 motif" evidence="9">
    <location>
        <begin position="150"/>
        <end position="214"/>
    </location>
</feature>
<dbReference type="NCBIfam" id="TIGR01954">
    <property type="entry name" value="nusA_Cterm_rpt"/>
    <property type="match status" value="1"/>
</dbReference>
<evidence type="ECO:0000256" key="8">
    <source>
        <dbReference type="SAM" id="MobiDB-lite"/>
    </source>
</evidence>
<dbReference type="InterPro" id="IPR013735">
    <property type="entry name" value="TF_NusA_N"/>
</dbReference>
<sequence length="554" mass="61186">MATAAPSATANPTANRAELLAIADSVAREKLIDRGIVIEAMEDAIQRAARARYGAENDIRAKLDPQTGDLRLWRVLEVVEEAPEDYYKQIDLKGAAKLKADAAVGDFIVDPLPPIEFGRIAAQAAKQVIFQKVRDAERERQFEEFKDRVGEIITGVVKRVEFGHVVVDLGRAEGVIRRDAQIPREMHRVGDRVRSLILRVARETRGPQIFLSRAHPDFMKKLFAQEVPEIYDGIIEIKAAARDPGSRAKIGVISYDSSIDPVGACVGMKGSRVQAVVQEMQGEKIDIIPWSEDTATFVVNALQPATVARVVIDEEEGRIEVVVPDDQLSLAIGRRGQNVRLASQLTSSQIDILTEADASEKRQKEFVERSEMFQNELDVDETLAQLLVAEGFTSLEEVAYVEADEIASIEGLDDDIASELQERASEALERREAAAREERRGLGVDDGLAELPHLTEQMLVTLGKAGILTLDDLADLATDELVQKKRPEPRRRAENAPQREQDKGGVLAEYALSEEQGNEIIMAARAHWFEDEADQSPSSDEPQTEEAADADSSQ</sequence>
<dbReference type="InterPro" id="IPR012340">
    <property type="entry name" value="NA-bd_OB-fold"/>
</dbReference>
<dbReference type="HAMAP" id="MF_00945_B">
    <property type="entry name" value="NusA_B"/>
    <property type="match status" value="1"/>
</dbReference>
<dbReference type="EMBL" id="BAABBQ010000001">
    <property type="protein sequence ID" value="GAA4013848.1"/>
    <property type="molecule type" value="Genomic_DNA"/>
</dbReference>
<dbReference type="PANTHER" id="PTHR22648:SF0">
    <property type="entry name" value="TRANSCRIPTION TERMINATION_ANTITERMINATION PROTEIN NUSA"/>
    <property type="match status" value="1"/>
</dbReference>
<dbReference type="SUPFAM" id="SSF50249">
    <property type="entry name" value="Nucleic acid-binding proteins"/>
    <property type="match status" value="1"/>
</dbReference>
<dbReference type="SUPFAM" id="SSF47794">
    <property type="entry name" value="Rad51 N-terminal domain-like"/>
    <property type="match status" value="2"/>
</dbReference>
<dbReference type="CDD" id="cd02134">
    <property type="entry name" value="KH-II_NusA_rpt1"/>
    <property type="match status" value="1"/>
</dbReference>
<dbReference type="InterPro" id="IPR010214">
    <property type="entry name" value="Tscrpt_termin_fac_NusA_C_rpt"/>
</dbReference>
<dbReference type="CDD" id="cd22529">
    <property type="entry name" value="KH-II_NusA_rpt2"/>
    <property type="match status" value="1"/>
</dbReference>
<dbReference type="SMART" id="SM00316">
    <property type="entry name" value="S1"/>
    <property type="match status" value="1"/>
</dbReference>
<evidence type="ECO:0000256" key="3">
    <source>
        <dbReference type="ARBA" id="ARBA00022814"/>
    </source>
</evidence>
<reference evidence="11" key="1">
    <citation type="journal article" date="2019" name="Int. J. Syst. Evol. Microbiol.">
        <title>The Global Catalogue of Microorganisms (GCM) 10K type strain sequencing project: providing services to taxonomists for standard genome sequencing and annotation.</title>
        <authorList>
            <consortium name="The Broad Institute Genomics Platform"/>
            <consortium name="The Broad Institute Genome Sequencing Center for Infectious Disease"/>
            <person name="Wu L."/>
            <person name="Ma J."/>
        </authorList>
    </citation>
    <scope>NUCLEOTIDE SEQUENCE [LARGE SCALE GENOMIC DNA]</scope>
    <source>
        <strain evidence="11">JCM 17563</strain>
    </source>
</reference>
<comment type="subcellular location">
    <subcellularLocation>
        <location evidence="7">Cytoplasm</location>
    </subcellularLocation>
</comment>
<dbReference type="Gene3D" id="3.30.300.20">
    <property type="match status" value="2"/>
</dbReference>
<dbReference type="InterPro" id="IPR010213">
    <property type="entry name" value="TF_NusA"/>
</dbReference>
<comment type="caution">
    <text evidence="10">The sequence shown here is derived from an EMBL/GenBank/DDBJ whole genome shotgun (WGS) entry which is preliminary data.</text>
</comment>
<dbReference type="Pfam" id="PF00575">
    <property type="entry name" value="S1"/>
    <property type="match status" value="1"/>
</dbReference>
<feature type="compositionally biased region" description="Basic and acidic residues" evidence="8">
    <location>
        <begin position="481"/>
        <end position="503"/>
    </location>
</feature>
<dbReference type="InterPro" id="IPR004087">
    <property type="entry name" value="KH_dom"/>
</dbReference>
<dbReference type="InterPro" id="IPR025249">
    <property type="entry name" value="TF_NusA_KH_1st"/>
</dbReference>
<dbReference type="Pfam" id="PF26594">
    <property type="entry name" value="KH_NusA_2nd"/>
    <property type="match status" value="1"/>
</dbReference>
<feature type="region of interest" description="Disordered" evidence="8">
    <location>
        <begin position="481"/>
        <end position="506"/>
    </location>
</feature>
<dbReference type="Pfam" id="PF13184">
    <property type="entry name" value="KH_NusA_1st"/>
    <property type="match status" value="1"/>
</dbReference>
<keyword evidence="6 7" id="KW-0804">Transcription</keyword>
<evidence type="ECO:0000313" key="10">
    <source>
        <dbReference type="EMBL" id="GAA4013848.1"/>
    </source>
</evidence>
<dbReference type="NCBIfam" id="TIGR01953">
    <property type="entry name" value="NusA"/>
    <property type="match status" value="1"/>
</dbReference>
<dbReference type="Gene3D" id="2.40.50.140">
    <property type="entry name" value="Nucleic acid-binding proteins"/>
    <property type="match status" value="1"/>
</dbReference>
<dbReference type="InterPro" id="IPR058582">
    <property type="entry name" value="KH_NusA_2nd"/>
</dbReference>
<evidence type="ECO:0000256" key="1">
    <source>
        <dbReference type="ARBA" id="ARBA00022472"/>
    </source>
</evidence>
<dbReference type="Gene3D" id="3.30.1480.10">
    <property type="entry name" value="NusA, N-terminal domain"/>
    <property type="match status" value="1"/>
</dbReference>
<feature type="compositionally biased region" description="Acidic residues" evidence="8">
    <location>
        <begin position="542"/>
        <end position="554"/>
    </location>
</feature>
<comment type="function">
    <text evidence="7">Participates in both transcription termination and antitermination.</text>
</comment>
<dbReference type="Pfam" id="PF08529">
    <property type="entry name" value="NusA_N"/>
    <property type="match status" value="1"/>
</dbReference>
<evidence type="ECO:0000259" key="9">
    <source>
        <dbReference type="PROSITE" id="PS50126"/>
    </source>
</evidence>
<keyword evidence="5 7" id="KW-0805">Transcription regulation</keyword>
<comment type="subunit">
    <text evidence="7">Monomer. Binds directly to the core enzyme of the DNA-dependent RNA polymerase and to nascent RNA.</text>
</comment>
<dbReference type="Proteomes" id="UP001500235">
    <property type="component" value="Unassembled WGS sequence"/>
</dbReference>
<dbReference type="SMART" id="SM00322">
    <property type="entry name" value="KH"/>
    <property type="match status" value="2"/>
</dbReference>
<evidence type="ECO:0000256" key="2">
    <source>
        <dbReference type="ARBA" id="ARBA00022490"/>
    </source>
</evidence>
<dbReference type="Gene3D" id="1.10.150.20">
    <property type="entry name" value="5' to 3' exonuclease, C-terminal subdomain"/>
    <property type="match status" value="2"/>
</dbReference>
<dbReference type="PROSITE" id="PS50084">
    <property type="entry name" value="KH_TYPE_1"/>
    <property type="match status" value="1"/>
</dbReference>
<comment type="similarity">
    <text evidence="7">Belongs to the NusA family.</text>
</comment>
<feature type="region of interest" description="Disordered" evidence="8">
    <location>
        <begin position="526"/>
        <end position="554"/>
    </location>
</feature>
<keyword evidence="3 7" id="KW-0889">Transcription antitermination</keyword>
<keyword evidence="1 7" id="KW-0806">Transcription termination</keyword>
<dbReference type="InterPro" id="IPR009019">
    <property type="entry name" value="KH_sf_prok-type"/>
</dbReference>
<name>A0ABP7SMY2_9SPHN</name>
<evidence type="ECO:0000256" key="5">
    <source>
        <dbReference type="ARBA" id="ARBA00023015"/>
    </source>
</evidence>
<evidence type="ECO:0000313" key="11">
    <source>
        <dbReference type="Proteomes" id="UP001500235"/>
    </source>
</evidence>
<dbReference type="PANTHER" id="PTHR22648">
    <property type="entry name" value="TRANSCRIPTION TERMINATION FACTOR NUSA"/>
    <property type="match status" value="1"/>
</dbReference>
<gene>
    <name evidence="7 10" type="primary">nusA</name>
    <name evidence="10" type="ORF">GCM10022280_10250</name>
</gene>